<dbReference type="Proteomes" id="UP000017127">
    <property type="component" value="Unassembled WGS sequence"/>
</dbReference>
<accession>U7QK57</accession>
<sequence>MSWRGGVLVIIGLSKPSSFRIADGLKSEEVPQMPILCGFLALDRL</sequence>
<dbReference type="EMBL" id="AUZM01000030">
    <property type="protein sequence ID" value="ERT06811.1"/>
    <property type="molecule type" value="Genomic_DNA"/>
</dbReference>
<organism evidence="1 2">
    <name type="scientific">Lyngbya aestuarii BL J</name>
    <dbReference type="NCBI Taxonomy" id="1348334"/>
    <lineage>
        <taxon>Bacteria</taxon>
        <taxon>Bacillati</taxon>
        <taxon>Cyanobacteriota</taxon>
        <taxon>Cyanophyceae</taxon>
        <taxon>Oscillatoriophycideae</taxon>
        <taxon>Oscillatoriales</taxon>
        <taxon>Microcoleaceae</taxon>
        <taxon>Lyngbya</taxon>
    </lineage>
</organism>
<protein>
    <submittedName>
        <fullName evidence="1">Uncharacterized protein</fullName>
    </submittedName>
</protein>
<evidence type="ECO:0000313" key="2">
    <source>
        <dbReference type="Proteomes" id="UP000017127"/>
    </source>
</evidence>
<proteinExistence type="predicted"/>
<dbReference type="AlphaFoldDB" id="U7QK57"/>
<name>U7QK57_9CYAN</name>
<keyword evidence="2" id="KW-1185">Reference proteome</keyword>
<reference evidence="1 2" key="1">
    <citation type="journal article" date="2013" name="Front. Microbiol.">
        <title>Comparative genomic analyses of the cyanobacterium, Lyngbya aestuarii BL J, a powerful hydrogen producer.</title>
        <authorList>
            <person name="Kothari A."/>
            <person name="Vaughn M."/>
            <person name="Garcia-Pichel F."/>
        </authorList>
    </citation>
    <scope>NUCLEOTIDE SEQUENCE [LARGE SCALE GENOMIC DNA]</scope>
    <source>
        <strain evidence="1 2">BL J</strain>
    </source>
</reference>
<gene>
    <name evidence="1" type="ORF">M595_3221</name>
</gene>
<comment type="caution">
    <text evidence="1">The sequence shown here is derived from an EMBL/GenBank/DDBJ whole genome shotgun (WGS) entry which is preliminary data.</text>
</comment>
<evidence type="ECO:0000313" key="1">
    <source>
        <dbReference type="EMBL" id="ERT06811.1"/>
    </source>
</evidence>